<dbReference type="AlphaFoldDB" id="A0A9Q2XPL8"/>
<name>A0A9Q2XPL8_9PSED</name>
<protein>
    <submittedName>
        <fullName evidence="1">Uncharacterized protein</fullName>
    </submittedName>
</protein>
<reference evidence="1" key="2">
    <citation type="journal article" date="2023" name="Plant Pathol.">
        <title>Dismantling and reorganizing Pseudomonas marginalis sensu#lato.</title>
        <authorList>
            <person name="Sawada H."/>
            <person name="Fujikawa T."/>
            <person name="Satou M."/>
        </authorList>
    </citation>
    <scope>NUCLEOTIDE SEQUENCE</scope>
    <source>
        <strain evidence="1">MAFF 301350</strain>
    </source>
</reference>
<comment type="caution">
    <text evidence="1">The sequence shown here is derived from an EMBL/GenBank/DDBJ whole genome shotgun (WGS) entry which is preliminary data.</text>
</comment>
<sequence>MLHGGLVMPGERYDPLTGAMSFFECVPGTVGRNLFYVIQEKQDFKVQDLIHLRLEFNDITCWCEHAEVP</sequence>
<reference evidence="1" key="1">
    <citation type="journal article" date="2022" name="Int. J. Syst. Evol. Microbiol.">
        <title>Pseudomonas aegrilactucae sp. nov. and Pseudomonas morbosilactucae sp. nov., pathogens causing bacterial rot of lettuce in Japan.</title>
        <authorList>
            <person name="Sawada H."/>
            <person name="Fujikawa T."/>
            <person name="Satou M."/>
        </authorList>
    </citation>
    <scope>NUCLEOTIDE SEQUENCE</scope>
    <source>
        <strain evidence="1">MAFF 301350</strain>
    </source>
</reference>
<dbReference type="EMBL" id="JAHTBI010000096">
    <property type="protein sequence ID" value="MBV6289871.1"/>
    <property type="molecule type" value="Genomic_DNA"/>
</dbReference>
<gene>
    <name evidence="1" type="ORF">KUO17_23040</name>
</gene>
<dbReference type="RefSeq" id="WP_217977887.1">
    <property type="nucleotide sequence ID" value="NZ_JAHTBI010000096.1"/>
</dbReference>
<accession>A0A9Q2XPL8</accession>
<proteinExistence type="predicted"/>
<evidence type="ECO:0000313" key="1">
    <source>
        <dbReference type="EMBL" id="MBV6289871.1"/>
    </source>
</evidence>
<keyword evidence="2" id="KW-1185">Reference proteome</keyword>
<dbReference type="Proteomes" id="UP001106592">
    <property type="component" value="Unassembled WGS sequence"/>
</dbReference>
<evidence type="ECO:0000313" key="2">
    <source>
        <dbReference type="Proteomes" id="UP001106592"/>
    </source>
</evidence>
<organism evidence="1 2">
    <name type="scientific">Pseudomonas aegrilactucae</name>
    <dbReference type="NCBI Taxonomy" id="2854028"/>
    <lineage>
        <taxon>Bacteria</taxon>
        <taxon>Pseudomonadati</taxon>
        <taxon>Pseudomonadota</taxon>
        <taxon>Gammaproteobacteria</taxon>
        <taxon>Pseudomonadales</taxon>
        <taxon>Pseudomonadaceae</taxon>
        <taxon>Pseudomonas</taxon>
    </lineage>
</organism>